<name>A0A1A8T1Q0_9GAMM</name>
<sequence length="125" mass="14700">MTIPTGQSPLIFLLCCFGMLFILLSIISTFIYYLKVVQKIDKIVLSHGIDRDQFDQGYLRFTYYKKAVFKPDFFTEKRKYYIFDPKIIEGKITPTDKKIMKLHTFLYRAALVFLALLVIAIQLKL</sequence>
<dbReference type="Proteomes" id="UP000092544">
    <property type="component" value="Unassembled WGS sequence"/>
</dbReference>
<organism evidence="2 3">
    <name type="scientific">Marinomonas spartinae</name>
    <dbReference type="NCBI Taxonomy" id="1792290"/>
    <lineage>
        <taxon>Bacteria</taxon>
        <taxon>Pseudomonadati</taxon>
        <taxon>Pseudomonadota</taxon>
        <taxon>Gammaproteobacteria</taxon>
        <taxon>Oceanospirillales</taxon>
        <taxon>Oceanospirillaceae</taxon>
        <taxon>Marinomonas</taxon>
    </lineage>
</organism>
<dbReference type="RefSeq" id="WP_067012036.1">
    <property type="nucleotide sequence ID" value="NZ_FLOB01000001.1"/>
</dbReference>
<gene>
    <name evidence="2" type="ORF">MSP8886_00326</name>
</gene>
<proteinExistence type="predicted"/>
<keyword evidence="1" id="KW-0472">Membrane</keyword>
<accession>A0A1A8T1Q0</accession>
<dbReference type="STRING" id="1792290.MSP8886_00326"/>
<evidence type="ECO:0000313" key="2">
    <source>
        <dbReference type="EMBL" id="SBS25604.1"/>
    </source>
</evidence>
<keyword evidence="1" id="KW-0812">Transmembrane</keyword>
<reference evidence="2 3" key="1">
    <citation type="submission" date="2016-06" db="EMBL/GenBank/DDBJ databases">
        <authorList>
            <person name="Kjaerup R.B."/>
            <person name="Dalgaard T.S."/>
            <person name="Juul-Madsen H.R."/>
        </authorList>
    </citation>
    <scope>NUCLEOTIDE SEQUENCE [LARGE SCALE GENOMIC DNA]</scope>
    <source>
        <strain evidence="2 3">CECT 8886</strain>
    </source>
</reference>
<dbReference type="AlphaFoldDB" id="A0A1A8T1Q0"/>
<feature type="transmembrane region" description="Helical" evidence="1">
    <location>
        <begin position="6"/>
        <end position="34"/>
    </location>
</feature>
<evidence type="ECO:0000313" key="3">
    <source>
        <dbReference type="Proteomes" id="UP000092544"/>
    </source>
</evidence>
<keyword evidence="1" id="KW-1133">Transmembrane helix</keyword>
<feature type="transmembrane region" description="Helical" evidence="1">
    <location>
        <begin position="105"/>
        <end position="123"/>
    </location>
</feature>
<evidence type="ECO:0000256" key="1">
    <source>
        <dbReference type="SAM" id="Phobius"/>
    </source>
</evidence>
<dbReference type="EMBL" id="FLOB01000001">
    <property type="protein sequence ID" value="SBS25604.1"/>
    <property type="molecule type" value="Genomic_DNA"/>
</dbReference>
<protein>
    <submittedName>
        <fullName evidence="2">Uncharacterized protein</fullName>
    </submittedName>
</protein>
<keyword evidence="3" id="KW-1185">Reference proteome</keyword>